<comment type="pathway">
    <text evidence="2">Pyrimidine metabolism; UMP biosynthesis via salvage pathway; UMP from uracil: step 1/1.</text>
</comment>
<proteinExistence type="evidence at transcript level"/>
<protein>
    <recommendedName>
        <fullName evidence="4">uracil phosphoribosyltransferase</fullName>
        <ecNumber evidence="4">2.4.2.9</ecNumber>
    </recommendedName>
</protein>
<dbReference type="SUPFAM" id="SSF53271">
    <property type="entry name" value="PRTase-like"/>
    <property type="match status" value="1"/>
</dbReference>
<comment type="cofactor">
    <cofactor evidence="1">
        <name>Mg(2+)</name>
        <dbReference type="ChEBI" id="CHEBI:18420"/>
    </cofactor>
</comment>
<evidence type="ECO:0000259" key="10">
    <source>
        <dbReference type="Pfam" id="PF14681"/>
    </source>
</evidence>
<keyword evidence="5" id="KW-0021">Allosteric enzyme</keyword>
<evidence type="ECO:0000256" key="3">
    <source>
        <dbReference type="ARBA" id="ARBA00009516"/>
    </source>
</evidence>
<organism evidence="11">
    <name type="scientific">Caligus rogercresseyi</name>
    <name type="common">Sea louse</name>
    <dbReference type="NCBI Taxonomy" id="217165"/>
    <lineage>
        <taxon>Eukaryota</taxon>
        <taxon>Metazoa</taxon>
        <taxon>Ecdysozoa</taxon>
        <taxon>Arthropoda</taxon>
        <taxon>Crustacea</taxon>
        <taxon>Multicrustacea</taxon>
        <taxon>Hexanauplia</taxon>
        <taxon>Copepoda</taxon>
        <taxon>Siphonostomatoida</taxon>
        <taxon>Caligidae</taxon>
        <taxon>Caligus</taxon>
    </lineage>
</organism>
<dbReference type="CDD" id="cd06223">
    <property type="entry name" value="PRTases_typeI"/>
    <property type="match status" value="1"/>
</dbReference>
<keyword evidence="7 11" id="KW-0808">Transferase</keyword>
<evidence type="ECO:0000256" key="7">
    <source>
        <dbReference type="ARBA" id="ARBA00022679"/>
    </source>
</evidence>
<sequence length="215" mass="23931">MEVTVIQSRALEFLLCKLRDVRTNQRDFAMYGDRAMRILAEEALCRLPNIVEKDIKTPCGIVKGLVEEDNAGKLCVVSIVRSGDILQEAVRQISPGVKLGKILIQRDETHVDKIPIFLYDKYPKDISTCFVILTDPMLATAGSATLAIKMLLDKGVQESNILFLNLICAPEGLDVLRNNFPRIRVLTGAIDKYLNEEKFIVPGLGDYGDRYSGTG</sequence>
<name>C1BPK6_CALRO</name>
<dbReference type="InterPro" id="IPR029057">
    <property type="entry name" value="PRTase-like"/>
</dbReference>
<dbReference type="AlphaFoldDB" id="C1BPK6"/>
<dbReference type="InterPro" id="IPR000836">
    <property type="entry name" value="PRTase_dom"/>
</dbReference>
<keyword evidence="9" id="KW-0342">GTP-binding</keyword>
<dbReference type="GO" id="GO:0004845">
    <property type="term" value="F:uracil phosphoribosyltransferase activity"/>
    <property type="evidence" value="ECO:0007669"/>
    <property type="project" value="UniProtKB-EC"/>
</dbReference>
<evidence type="ECO:0000256" key="4">
    <source>
        <dbReference type="ARBA" id="ARBA00011894"/>
    </source>
</evidence>
<keyword evidence="6 11" id="KW-0328">Glycosyltransferase</keyword>
<evidence type="ECO:0000256" key="1">
    <source>
        <dbReference type="ARBA" id="ARBA00001946"/>
    </source>
</evidence>
<dbReference type="Pfam" id="PF14681">
    <property type="entry name" value="UPRTase"/>
    <property type="match status" value="1"/>
</dbReference>
<dbReference type="EC" id="2.4.2.9" evidence="4"/>
<evidence type="ECO:0000256" key="9">
    <source>
        <dbReference type="ARBA" id="ARBA00023134"/>
    </source>
</evidence>
<evidence type="ECO:0000256" key="6">
    <source>
        <dbReference type="ARBA" id="ARBA00022676"/>
    </source>
</evidence>
<dbReference type="EMBL" id="BT076535">
    <property type="protein sequence ID" value="ACO10959.1"/>
    <property type="molecule type" value="mRNA"/>
</dbReference>
<reference evidence="11" key="1">
    <citation type="submission" date="2009-03" db="EMBL/GenBank/DDBJ databases">
        <title>Caligus rogercresseyi ESTs and full-length cDNAs.</title>
        <authorList>
            <person name="Yasuike M."/>
            <person name="von Schalburg K."/>
            <person name="Cooper G."/>
            <person name="Leong J."/>
            <person name="Jones S.R.M."/>
            <person name="Koop B.F."/>
        </authorList>
    </citation>
    <scope>NUCLEOTIDE SEQUENCE</scope>
    <source>
        <tissue evidence="11">Whole tissue</tissue>
    </source>
</reference>
<dbReference type="NCBIfam" id="NF001097">
    <property type="entry name" value="PRK00129.1"/>
    <property type="match status" value="1"/>
</dbReference>
<feature type="domain" description="Phosphoribosyltransferase" evidence="10">
    <location>
        <begin position="5"/>
        <end position="214"/>
    </location>
</feature>
<evidence type="ECO:0000256" key="8">
    <source>
        <dbReference type="ARBA" id="ARBA00022741"/>
    </source>
</evidence>
<evidence type="ECO:0000256" key="2">
    <source>
        <dbReference type="ARBA" id="ARBA00005180"/>
    </source>
</evidence>
<dbReference type="GO" id="GO:0008655">
    <property type="term" value="P:pyrimidine-containing compound salvage"/>
    <property type="evidence" value="ECO:0007669"/>
    <property type="project" value="UniProtKB-ARBA"/>
</dbReference>
<accession>C1BPK6</accession>
<dbReference type="GO" id="GO:0005525">
    <property type="term" value="F:GTP binding"/>
    <property type="evidence" value="ECO:0007669"/>
    <property type="project" value="UniProtKB-KW"/>
</dbReference>
<gene>
    <name evidence="11" type="primary">UPP</name>
</gene>
<keyword evidence="8" id="KW-0547">Nucleotide-binding</keyword>
<evidence type="ECO:0000256" key="5">
    <source>
        <dbReference type="ARBA" id="ARBA00022533"/>
    </source>
</evidence>
<dbReference type="FunFam" id="3.40.50.2020:FF:000023">
    <property type="entry name" value="Probable uracil phosphoribosyltransferase"/>
    <property type="match status" value="1"/>
</dbReference>
<evidence type="ECO:0000313" key="11">
    <source>
        <dbReference type="EMBL" id="ACO10959.1"/>
    </source>
</evidence>
<comment type="similarity">
    <text evidence="3">Belongs to the UPRTase family.</text>
</comment>
<dbReference type="Gene3D" id="3.40.50.2020">
    <property type="match status" value="1"/>
</dbReference>